<sequence>MNKLSLSFCDYPVDVYCLHQNDYRHLLFYYRSHLRLSDEAKLRVLLLADNDDGFIAAMSCPEQVKSVLYDSGQGWTEYETFSKQAFKLTLIPPLGHPAFSQQYQAIHGAACELPDQSALVIRGESMAGKSLILLHLISFFSLPFISDDIILLNTKGHIFPFFRPIGVREHSLDYFPQIAAKIKQYSQPISTASGTTYMLPAHYIAPLSAPQVMSVGLEVWVERGEEFKCKVIDSNDHSPNGYRPKQIVKLSFDPVMHFDQMCIALEQLLMPYCPLNLKHTTKGNHDGF</sequence>
<dbReference type="EMBL" id="VTXC01000013">
    <property type="protein sequence ID" value="NOH70989.1"/>
    <property type="molecule type" value="Genomic_DNA"/>
</dbReference>
<evidence type="ECO:0000313" key="1">
    <source>
        <dbReference type="EMBL" id="NOH70989.1"/>
    </source>
</evidence>
<accession>A0A7Y3ZYU6</accession>
<evidence type="ECO:0008006" key="3">
    <source>
        <dbReference type="Google" id="ProtNLM"/>
    </source>
</evidence>
<reference evidence="1 2" key="1">
    <citation type="submission" date="2019-09" db="EMBL/GenBank/DDBJ databases">
        <title>Draft genome sequencing and comparative genomics of hatchery-associated Vibrios.</title>
        <authorList>
            <person name="Kehlet-Delgado H."/>
            <person name="Mueller R.S."/>
        </authorList>
    </citation>
    <scope>NUCLEOTIDE SEQUENCE [LARGE SCALE GENOMIC DNA]</scope>
    <source>
        <strain evidence="1 2">99-46-Y</strain>
    </source>
</reference>
<protein>
    <recommendedName>
        <fullName evidence="3">HPr kinase</fullName>
    </recommendedName>
</protein>
<dbReference type="RefSeq" id="WP_171360401.1">
    <property type="nucleotide sequence ID" value="NZ_VTXC01000013.1"/>
</dbReference>
<comment type="caution">
    <text evidence="1">The sequence shown here is derived from an EMBL/GenBank/DDBJ whole genome shotgun (WGS) entry which is preliminary data.</text>
</comment>
<name>A0A7Y3ZYU6_9VIBR</name>
<evidence type="ECO:0000313" key="2">
    <source>
        <dbReference type="Proteomes" id="UP000565719"/>
    </source>
</evidence>
<dbReference type="Proteomes" id="UP000565719">
    <property type="component" value="Unassembled WGS sequence"/>
</dbReference>
<gene>
    <name evidence="1" type="ORF">F0225_06495</name>
</gene>
<dbReference type="InterPro" id="IPR027417">
    <property type="entry name" value="P-loop_NTPase"/>
</dbReference>
<proteinExistence type="predicted"/>
<organism evidence="1 2">
    <name type="scientific">Vibrio pectenicida</name>
    <dbReference type="NCBI Taxonomy" id="62763"/>
    <lineage>
        <taxon>Bacteria</taxon>
        <taxon>Pseudomonadati</taxon>
        <taxon>Pseudomonadota</taxon>
        <taxon>Gammaproteobacteria</taxon>
        <taxon>Vibrionales</taxon>
        <taxon>Vibrionaceae</taxon>
        <taxon>Vibrio</taxon>
    </lineage>
</organism>
<dbReference type="Gene3D" id="3.40.50.300">
    <property type="entry name" value="P-loop containing nucleotide triphosphate hydrolases"/>
    <property type="match status" value="1"/>
</dbReference>
<dbReference type="SUPFAM" id="SSF53795">
    <property type="entry name" value="PEP carboxykinase-like"/>
    <property type="match status" value="1"/>
</dbReference>
<dbReference type="AlphaFoldDB" id="A0A7Y3ZYU6"/>